<dbReference type="EMBL" id="JAAMRD010000039">
    <property type="protein sequence ID" value="MBA1307423.1"/>
    <property type="molecule type" value="Genomic_DNA"/>
</dbReference>
<feature type="signal peptide" evidence="1">
    <location>
        <begin position="1"/>
        <end position="21"/>
    </location>
</feature>
<sequence length="105" mass="10940">MSRILLPFLAAGLLLSGAASAASFTATTDVVVGGLINTVDATSDLTSSLRDDKLVLDARDDAARFVASRGDLRGAHLEAALQHIRSQQPQLQASDLQLAEAILAL</sequence>
<comment type="caution">
    <text evidence="4">The sequence shown here is derived from an EMBL/GenBank/DDBJ whole genome shotgun (WGS) entry which is preliminary data.</text>
</comment>
<evidence type="ECO:0000256" key="1">
    <source>
        <dbReference type="SAM" id="SignalP"/>
    </source>
</evidence>
<protein>
    <submittedName>
        <fullName evidence="4">DUF2388 domain-containing protein</fullName>
    </submittedName>
</protein>
<reference evidence="2" key="1">
    <citation type="submission" date="2020-02" db="EMBL/GenBank/DDBJ databases">
        <title>Synteny-based analysis reveals conserved mechanism for high triclosan tolerance in Pseudomonas, as well as instances of horizontal transfer.</title>
        <authorList>
            <person name="Mcfarland A.G."/>
            <person name="Bertucci H.K."/>
            <person name="Litmann E."/>
            <person name="Shen J."/>
            <person name="Huttenhower C."/>
            <person name="Hartmann E.M."/>
        </authorList>
    </citation>
    <scope>NUCLEOTIDE SEQUENCE</scope>
    <source>
        <strain evidence="2">109A1</strain>
    </source>
</reference>
<name>A0A0H3YNT1_STUST</name>
<evidence type="ECO:0000313" key="5">
    <source>
        <dbReference type="Proteomes" id="UP001158500"/>
    </source>
</evidence>
<dbReference type="Proteomes" id="UP001138621">
    <property type="component" value="Unassembled WGS sequence"/>
</dbReference>
<dbReference type="Proteomes" id="UP001161139">
    <property type="component" value="Unassembled WGS sequence"/>
</dbReference>
<dbReference type="Pfam" id="PF09498">
    <property type="entry name" value="DUF2388"/>
    <property type="match status" value="1"/>
</dbReference>
<dbReference type="AlphaFoldDB" id="A0A0H3YNT1"/>
<keyword evidence="1" id="KW-0732">Signal</keyword>
<dbReference type="NCBIfam" id="TIGR02448">
    <property type="entry name" value="conserverd hypothetical protein"/>
    <property type="match status" value="1"/>
</dbReference>
<dbReference type="RefSeq" id="WP_011911365.1">
    <property type="nucleotide sequence ID" value="NZ_AP024722.1"/>
</dbReference>
<reference evidence="4" key="2">
    <citation type="submission" date="2022-09" db="EMBL/GenBank/DDBJ databases">
        <title>Intensive care unit water sources are persistently colonized with multi-drug resistant bacteria and are the site of extensive horizontal gene transfer of antibiotic resistance genes.</title>
        <authorList>
            <person name="Diorio-Toth L."/>
        </authorList>
    </citation>
    <scope>NUCLEOTIDE SEQUENCE</scope>
    <source>
        <strain evidence="3">GD03864</strain>
        <strain evidence="4">GD03947</strain>
    </source>
</reference>
<dbReference type="Proteomes" id="UP001158500">
    <property type="component" value="Unassembled WGS sequence"/>
</dbReference>
<evidence type="ECO:0000313" key="4">
    <source>
        <dbReference type="EMBL" id="MDH1235088.1"/>
    </source>
</evidence>
<organism evidence="4 5">
    <name type="scientific">Stutzerimonas stutzeri</name>
    <name type="common">Pseudomonas stutzeri</name>
    <dbReference type="NCBI Taxonomy" id="316"/>
    <lineage>
        <taxon>Bacteria</taxon>
        <taxon>Pseudomonadati</taxon>
        <taxon>Pseudomonadota</taxon>
        <taxon>Gammaproteobacteria</taxon>
        <taxon>Pseudomonadales</taxon>
        <taxon>Pseudomonadaceae</taxon>
        <taxon>Stutzerimonas</taxon>
    </lineage>
</organism>
<feature type="chain" id="PRO_5015039889" evidence="1">
    <location>
        <begin position="22"/>
        <end position="105"/>
    </location>
</feature>
<evidence type="ECO:0000313" key="3">
    <source>
        <dbReference type="EMBL" id="MDH0689610.1"/>
    </source>
</evidence>
<gene>
    <name evidence="2" type="ORF">G7024_23920</name>
    <name evidence="4" type="ORF">N5C32_03440</name>
    <name evidence="3" type="ORF">N5D09_16060</name>
</gene>
<accession>A0A0H3YNT1</accession>
<dbReference type="EMBL" id="JAOCDG010000031">
    <property type="protein sequence ID" value="MDH0689610.1"/>
    <property type="molecule type" value="Genomic_DNA"/>
</dbReference>
<proteinExistence type="predicted"/>
<dbReference type="EMBL" id="JAOCAE010000002">
    <property type="protein sequence ID" value="MDH1235088.1"/>
    <property type="molecule type" value="Genomic_DNA"/>
</dbReference>
<dbReference type="InterPro" id="IPR012661">
    <property type="entry name" value="CHP02448"/>
</dbReference>
<evidence type="ECO:0000313" key="2">
    <source>
        <dbReference type="EMBL" id="MBA1307423.1"/>
    </source>
</evidence>
<dbReference type="GeneID" id="66819348"/>